<dbReference type="PANTHER" id="PTHR43808">
    <property type="entry name" value="ACETYLORNITHINE DEACETYLASE"/>
    <property type="match status" value="1"/>
</dbReference>
<evidence type="ECO:0000256" key="6">
    <source>
        <dbReference type="SAM" id="MobiDB-lite"/>
    </source>
</evidence>
<gene>
    <name evidence="8" type="ORF">LWF01_07935</name>
</gene>
<dbReference type="InterPro" id="IPR036264">
    <property type="entry name" value="Bact_exopeptidase_dim_dom"/>
</dbReference>
<dbReference type="Gene3D" id="1.10.150.900">
    <property type="match status" value="1"/>
</dbReference>
<dbReference type="InterPro" id="IPR002933">
    <property type="entry name" value="Peptidase_M20"/>
</dbReference>
<evidence type="ECO:0000256" key="3">
    <source>
        <dbReference type="ARBA" id="ARBA00022723"/>
    </source>
</evidence>
<dbReference type="InterPro" id="IPR011650">
    <property type="entry name" value="Peptidase_M20_dimer"/>
</dbReference>
<dbReference type="SUPFAM" id="SSF53187">
    <property type="entry name" value="Zn-dependent exopeptidases"/>
    <property type="match status" value="1"/>
</dbReference>
<comment type="cofactor">
    <cofactor evidence="1">
        <name>Zn(2+)</name>
        <dbReference type="ChEBI" id="CHEBI:29105"/>
    </cofactor>
</comment>
<comment type="similarity">
    <text evidence="2">Belongs to the peptidase M20A family.</text>
</comment>
<evidence type="ECO:0000313" key="9">
    <source>
        <dbReference type="Proteomes" id="UP001209083"/>
    </source>
</evidence>
<evidence type="ECO:0000256" key="2">
    <source>
        <dbReference type="ARBA" id="ARBA00006247"/>
    </source>
</evidence>
<dbReference type="Pfam" id="PF07687">
    <property type="entry name" value="M20_dimer"/>
    <property type="match status" value="1"/>
</dbReference>
<keyword evidence="3" id="KW-0479">Metal-binding</keyword>
<feature type="domain" description="Peptidase M20 dimerisation" evidence="7">
    <location>
        <begin position="207"/>
        <end position="342"/>
    </location>
</feature>
<dbReference type="Proteomes" id="UP001209083">
    <property type="component" value="Chromosome"/>
</dbReference>
<evidence type="ECO:0000313" key="8">
    <source>
        <dbReference type="EMBL" id="WGW13675.1"/>
    </source>
</evidence>
<dbReference type="EMBL" id="CP090958">
    <property type="protein sequence ID" value="WGW13675.1"/>
    <property type="molecule type" value="Genomic_DNA"/>
</dbReference>
<name>A0ABY8QZ98_9MICO</name>
<dbReference type="PIRSF" id="PIRSF036696">
    <property type="entry name" value="ACY-1"/>
    <property type="match status" value="1"/>
</dbReference>
<protein>
    <submittedName>
        <fullName evidence="8">M20/M25/M40 family metallo-hydrolase</fullName>
    </submittedName>
</protein>
<feature type="region of interest" description="Disordered" evidence="6">
    <location>
        <begin position="1"/>
        <end position="21"/>
    </location>
</feature>
<dbReference type="Gene3D" id="3.30.70.360">
    <property type="match status" value="1"/>
</dbReference>
<dbReference type="InterPro" id="IPR050072">
    <property type="entry name" value="Peptidase_M20A"/>
</dbReference>
<dbReference type="SUPFAM" id="SSF55031">
    <property type="entry name" value="Bacterial exopeptidase dimerisation domain"/>
    <property type="match status" value="1"/>
</dbReference>
<dbReference type="PANTHER" id="PTHR43808:SF8">
    <property type="entry name" value="PEPTIDASE M20 DIMERISATION DOMAIN-CONTAINING PROTEIN"/>
    <property type="match status" value="1"/>
</dbReference>
<sequence length="447" mass="47937">MNVSDPYAPSDSAQPESAAEREVVRICQDLIRIDTSNFGDDSGPGERKAAEYIGDLFDEVGLESTVLESVPGRTSIFTRIPGTDPSAPALVVHGHTDVVPADASEWSVDPFSAEEKDGLIWGRGAVDMKDMDAMILANVRELARSGVKPRRDLIIAFFADEEAGGKMGAQWAVRNHPELFDGATEAVSEVGGYSVDLRGQRTYLVQTAEKGIAWIKLIARGSAGHGSQINDDNPVTRLAAAVGRIGAYKWPREITPAVRELLEGVAEITGLEFTPETTDDLLNELGSVARFVGATLQNTSNPTLLKAGYKHNVIPGAAEALIDCRTLPGQDEHVLDTIRELAGAQIDIEMLHQDVALETDFSGALVDNMVSSLLAEDPGAKVLPYNLSGGTDNKSLSKLGITGYGFAPLKLSNDLDFPAMFHGVDERVPVDALKFGTRVLNRFLLGA</sequence>
<organism evidence="8 9">
    <name type="scientific">Saxibacter everestensis</name>
    <dbReference type="NCBI Taxonomy" id="2909229"/>
    <lineage>
        <taxon>Bacteria</taxon>
        <taxon>Bacillati</taxon>
        <taxon>Actinomycetota</taxon>
        <taxon>Actinomycetes</taxon>
        <taxon>Micrococcales</taxon>
        <taxon>Brevibacteriaceae</taxon>
        <taxon>Saxibacter</taxon>
    </lineage>
</organism>
<keyword evidence="4" id="KW-0378">Hydrolase</keyword>
<dbReference type="NCBIfam" id="NF005913">
    <property type="entry name" value="PRK07906.1"/>
    <property type="match status" value="1"/>
</dbReference>
<dbReference type="CDD" id="cd05675">
    <property type="entry name" value="M20_yscS_like"/>
    <property type="match status" value="1"/>
</dbReference>
<evidence type="ECO:0000256" key="5">
    <source>
        <dbReference type="ARBA" id="ARBA00022833"/>
    </source>
</evidence>
<dbReference type="Pfam" id="PF01546">
    <property type="entry name" value="Peptidase_M20"/>
    <property type="match status" value="1"/>
</dbReference>
<evidence type="ECO:0000259" key="7">
    <source>
        <dbReference type="Pfam" id="PF07687"/>
    </source>
</evidence>
<keyword evidence="9" id="KW-1185">Reference proteome</keyword>
<keyword evidence="5" id="KW-0862">Zinc</keyword>
<dbReference type="RefSeq" id="WP_349640498.1">
    <property type="nucleotide sequence ID" value="NZ_CP090958.1"/>
</dbReference>
<reference evidence="8 9" key="1">
    <citation type="submission" date="2023-05" db="EMBL/GenBank/DDBJ databases">
        <title>Lithophilousrod everest ZFBP1038 complete genpme.</title>
        <authorList>
            <person name="Tian M."/>
        </authorList>
    </citation>
    <scope>NUCLEOTIDE SEQUENCE [LARGE SCALE GENOMIC DNA]</scope>
    <source>
        <strain evidence="8 9">ZFBP1038</strain>
    </source>
</reference>
<evidence type="ECO:0000256" key="4">
    <source>
        <dbReference type="ARBA" id="ARBA00022801"/>
    </source>
</evidence>
<proteinExistence type="inferred from homology"/>
<evidence type="ECO:0000256" key="1">
    <source>
        <dbReference type="ARBA" id="ARBA00001947"/>
    </source>
</evidence>
<dbReference type="Gene3D" id="3.40.630.10">
    <property type="entry name" value="Zn peptidases"/>
    <property type="match status" value="1"/>
</dbReference>
<accession>A0ABY8QZ98</accession>